<dbReference type="EMBL" id="SLUO01000008">
    <property type="protein sequence ID" value="TCL57587.1"/>
    <property type="molecule type" value="Genomic_DNA"/>
</dbReference>
<comment type="caution">
    <text evidence="2">The sequence shown here is derived from an EMBL/GenBank/DDBJ whole genome shotgun (WGS) entry which is preliminary data.</text>
</comment>
<dbReference type="InterPro" id="IPR009229">
    <property type="entry name" value="AgrD"/>
</dbReference>
<proteinExistence type="predicted"/>
<keyword evidence="3" id="KW-1185">Reference proteome</keyword>
<dbReference type="NCBIfam" id="TIGR04223">
    <property type="entry name" value="quorum_AgrD"/>
    <property type="match status" value="1"/>
</dbReference>
<accession>A0A4R1QVI0</accession>
<dbReference type="STRING" id="1469948.GCA_000732725_02090"/>
<reference evidence="2 3" key="1">
    <citation type="submission" date="2019-03" db="EMBL/GenBank/DDBJ databases">
        <title>Genomic Encyclopedia of Type Strains, Phase IV (KMG-IV): sequencing the most valuable type-strain genomes for metagenomic binning, comparative biology and taxonomic classification.</title>
        <authorList>
            <person name="Goeker M."/>
        </authorList>
    </citation>
    <scope>NUCLEOTIDE SEQUENCE [LARGE SCALE GENOMIC DNA]</scope>
    <source>
        <strain evidence="2 3">DSM 100556</strain>
    </source>
</reference>
<dbReference type="AlphaFoldDB" id="A0A4R1QVI0"/>
<protein>
    <submittedName>
        <fullName evidence="2">Cyclic lactone autoinducer peptide</fullName>
    </submittedName>
</protein>
<keyword evidence="1" id="KW-0812">Transmembrane</keyword>
<keyword evidence="1" id="KW-0472">Membrane</keyword>
<evidence type="ECO:0000313" key="2">
    <source>
        <dbReference type="EMBL" id="TCL57587.1"/>
    </source>
</evidence>
<evidence type="ECO:0000256" key="1">
    <source>
        <dbReference type="SAM" id="Phobius"/>
    </source>
</evidence>
<dbReference type="RefSeq" id="WP_081905945.1">
    <property type="nucleotide sequence ID" value="NZ_JPNB01000001.1"/>
</dbReference>
<gene>
    <name evidence="2" type="ORF">EDD76_108122</name>
</gene>
<organism evidence="2 3">
    <name type="scientific">Kineothrix alysoides</name>
    <dbReference type="NCBI Taxonomy" id="1469948"/>
    <lineage>
        <taxon>Bacteria</taxon>
        <taxon>Bacillati</taxon>
        <taxon>Bacillota</taxon>
        <taxon>Clostridia</taxon>
        <taxon>Lachnospirales</taxon>
        <taxon>Lachnospiraceae</taxon>
        <taxon>Kineothrix</taxon>
    </lineage>
</organism>
<keyword evidence="1" id="KW-1133">Transmembrane helix</keyword>
<name>A0A4R1QVI0_9FIRM</name>
<evidence type="ECO:0000313" key="3">
    <source>
        <dbReference type="Proteomes" id="UP000295718"/>
    </source>
</evidence>
<dbReference type="OrthoDB" id="1758245at2"/>
<feature type="transmembrane region" description="Helical" evidence="1">
    <location>
        <begin position="12"/>
        <end position="35"/>
    </location>
</feature>
<dbReference type="Proteomes" id="UP000295718">
    <property type="component" value="Unassembled WGS sequence"/>
</dbReference>
<sequence length="51" mass="5884">MKTKKNVVCRMLGVMNCFALMLVVHTANVCCIWAFHQPEFPEAANKFKRVQ</sequence>